<name>A0A421BAZ5_9PSEU</name>
<dbReference type="EMBL" id="RCDD01000001">
    <property type="protein sequence ID" value="RLK61430.1"/>
    <property type="molecule type" value="Genomic_DNA"/>
</dbReference>
<comment type="caution">
    <text evidence="1">The sequence shown here is derived from an EMBL/GenBank/DDBJ whole genome shotgun (WGS) entry which is preliminary data.</text>
</comment>
<proteinExistence type="predicted"/>
<sequence length="207" mass="22264">MSLAEGVSADGLAVRARHRRNPYDYMLDGAAFAEVLLAVGLRRAESVWRNHNAADAAPHGRYPRASMAFVVLDPTARAWEPDEDVVLAAITVGDDGTRFLPNAAAKASGHRRTGRDHGDAVLVDPHLLGTGSFRYGHSTRVRGLIVAASSQSTDQDLYEAAGLAGDLIESITSLHRAWEARVGAVNWVSPDGQPDPRHQAMVSFFDA</sequence>
<reference evidence="1 2" key="1">
    <citation type="submission" date="2018-10" db="EMBL/GenBank/DDBJ databases">
        <title>Genomic Encyclopedia of Archaeal and Bacterial Type Strains, Phase II (KMG-II): from individual species to whole genera.</title>
        <authorList>
            <person name="Goeker M."/>
        </authorList>
    </citation>
    <scope>NUCLEOTIDE SEQUENCE [LARGE SCALE GENOMIC DNA]</scope>
    <source>
        <strain evidence="1 2">DSM 45657</strain>
    </source>
</reference>
<evidence type="ECO:0000313" key="1">
    <source>
        <dbReference type="EMBL" id="RLK61430.1"/>
    </source>
</evidence>
<dbReference type="AlphaFoldDB" id="A0A421BAZ5"/>
<dbReference type="OrthoDB" id="3688765at2"/>
<evidence type="ECO:0000313" key="2">
    <source>
        <dbReference type="Proteomes" id="UP000282454"/>
    </source>
</evidence>
<dbReference type="Proteomes" id="UP000282454">
    <property type="component" value="Unassembled WGS sequence"/>
</dbReference>
<protein>
    <submittedName>
        <fullName evidence="1">Uncharacterized protein</fullName>
    </submittedName>
</protein>
<dbReference type="RefSeq" id="WP_121390087.1">
    <property type="nucleotide sequence ID" value="NZ_RCDD01000001.1"/>
</dbReference>
<organism evidence="1 2">
    <name type="scientific">Actinokineospora cianjurensis</name>
    <dbReference type="NCBI Taxonomy" id="585224"/>
    <lineage>
        <taxon>Bacteria</taxon>
        <taxon>Bacillati</taxon>
        <taxon>Actinomycetota</taxon>
        <taxon>Actinomycetes</taxon>
        <taxon>Pseudonocardiales</taxon>
        <taxon>Pseudonocardiaceae</taxon>
        <taxon>Actinokineospora</taxon>
    </lineage>
</organism>
<keyword evidence="2" id="KW-1185">Reference proteome</keyword>
<accession>A0A421BAZ5</accession>
<gene>
    <name evidence="1" type="ORF">CLV68_1970</name>
</gene>